<gene>
    <name evidence="2" type="ORF">MSAN_01149100</name>
</gene>
<feature type="repeat" description="ANK" evidence="1">
    <location>
        <begin position="35"/>
        <end position="67"/>
    </location>
</feature>
<evidence type="ECO:0000313" key="3">
    <source>
        <dbReference type="Proteomes" id="UP000623467"/>
    </source>
</evidence>
<dbReference type="SUPFAM" id="SSF48403">
    <property type="entry name" value="Ankyrin repeat"/>
    <property type="match status" value="1"/>
</dbReference>
<dbReference type="SMART" id="SM00248">
    <property type="entry name" value="ANK"/>
    <property type="match status" value="3"/>
</dbReference>
<dbReference type="AlphaFoldDB" id="A0A8H6YLC0"/>
<dbReference type="EMBL" id="JACAZH010000008">
    <property type="protein sequence ID" value="KAF7361172.1"/>
    <property type="molecule type" value="Genomic_DNA"/>
</dbReference>
<evidence type="ECO:0000256" key="1">
    <source>
        <dbReference type="PROSITE-ProRule" id="PRU00023"/>
    </source>
</evidence>
<sequence>MGIHEDARQGTLIGDILTRYVLNNSNILNELDPATGRAPLATAAVAGFADSVEQLLKRGAKADALSRDGETALLLATRETTRNRPRIVQLLLSKTPAGSVDATTSGDGNKTPLMYAILREDLESIRLLVKAGASLTATNDSGLTAAQVAAASSNKAVARALDPEKEQSALGKLVALVGSFLLFIVAWVNKTANGIANRLLGLNPTLNDDIDEKVNSGETPNKAEFLENVDEFVKNSPLERFFKGNSNYIQELAKKATELKDDPNTPLGQPDLLPKTIKVTLHQQVIYCDDSASMKRDGRWDAQVRLVKKIAQITTRVLPEGDGVALRFINQDVNNSETLSLQEIGSIMDNVSWMPRGDTPIGTYLKSKILEPLVYSKLSPQTLTRPLLISVITDGMPSQEKDEAFVEAIKECGDKLTQAGYPRESEYIDFAFLLQYSCPVTLVGSRARDLVGVKFMIGQIGTGKAAAAFLEGVGKDQDIADMVFVTSDQLDEKVSAFKANEGDLDRWLIETLFSPIKG</sequence>
<dbReference type="PANTHER" id="PTHR34706:SF3">
    <property type="entry name" value="ANKYRIN REPEAT PROTEIN (AFU_ORTHOLOGUE AFUA_7G06200)"/>
    <property type="match status" value="1"/>
</dbReference>
<dbReference type="SUPFAM" id="SSF53300">
    <property type="entry name" value="vWA-like"/>
    <property type="match status" value="1"/>
</dbReference>
<accession>A0A8H6YLC0</accession>
<comment type="caution">
    <text evidence="2">The sequence shown here is derived from an EMBL/GenBank/DDBJ whole genome shotgun (WGS) entry which is preliminary data.</text>
</comment>
<dbReference type="OrthoDB" id="2142040at2759"/>
<feature type="repeat" description="ANK" evidence="1">
    <location>
        <begin position="108"/>
        <end position="140"/>
    </location>
</feature>
<dbReference type="PROSITE" id="PS50297">
    <property type="entry name" value="ANK_REP_REGION"/>
    <property type="match status" value="2"/>
</dbReference>
<name>A0A8H6YLC0_9AGAR</name>
<dbReference type="InterPro" id="IPR036770">
    <property type="entry name" value="Ankyrin_rpt-contain_sf"/>
</dbReference>
<dbReference type="PANTHER" id="PTHR34706">
    <property type="entry name" value="SLR1338 PROTEIN"/>
    <property type="match status" value="1"/>
</dbReference>
<protein>
    <submittedName>
        <fullName evidence="2">Putative ankyrin repeat protein</fullName>
    </submittedName>
</protein>
<dbReference type="PROSITE" id="PS50088">
    <property type="entry name" value="ANK_REPEAT"/>
    <property type="match status" value="2"/>
</dbReference>
<dbReference type="Gene3D" id="1.25.40.20">
    <property type="entry name" value="Ankyrin repeat-containing domain"/>
    <property type="match status" value="1"/>
</dbReference>
<keyword evidence="1" id="KW-0040">ANK repeat</keyword>
<organism evidence="2 3">
    <name type="scientific">Mycena sanguinolenta</name>
    <dbReference type="NCBI Taxonomy" id="230812"/>
    <lineage>
        <taxon>Eukaryota</taxon>
        <taxon>Fungi</taxon>
        <taxon>Dikarya</taxon>
        <taxon>Basidiomycota</taxon>
        <taxon>Agaricomycotina</taxon>
        <taxon>Agaricomycetes</taxon>
        <taxon>Agaricomycetidae</taxon>
        <taxon>Agaricales</taxon>
        <taxon>Marasmiineae</taxon>
        <taxon>Mycenaceae</taxon>
        <taxon>Mycena</taxon>
    </lineage>
</organism>
<dbReference type="InterPro" id="IPR002110">
    <property type="entry name" value="Ankyrin_rpt"/>
</dbReference>
<dbReference type="Pfam" id="PF12796">
    <property type="entry name" value="Ank_2"/>
    <property type="match status" value="1"/>
</dbReference>
<dbReference type="InterPro" id="IPR036465">
    <property type="entry name" value="vWFA_dom_sf"/>
</dbReference>
<proteinExistence type="predicted"/>
<evidence type="ECO:0000313" key="2">
    <source>
        <dbReference type="EMBL" id="KAF7361172.1"/>
    </source>
</evidence>
<keyword evidence="3" id="KW-1185">Reference proteome</keyword>
<reference evidence="2" key="1">
    <citation type="submission" date="2020-05" db="EMBL/GenBank/DDBJ databases">
        <title>Mycena genomes resolve the evolution of fungal bioluminescence.</title>
        <authorList>
            <person name="Tsai I.J."/>
        </authorList>
    </citation>
    <scope>NUCLEOTIDE SEQUENCE</scope>
    <source>
        <strain evidence="2">160909Yilan</strain>
    </source>
</reference>
<dbReference type="Proteomes" id="UP000623467">
    <property type="component" value="Unassembled WGS sequence"/>
</dbReference>